<evidence type="ECO:0000313" key="1">
    <source>
        <dbReference type="EMBL" id="CAI9284556.1"/>
    </source>
</evidence>
<name>A0AA35Z294_LACSI</name>
<protein>
    <submittedName>
        <fullName evidence="1">Uncharacterized protein</fullName>
    </submittedName>
</protein>
<dbReference type="PANTHER" id="PTHR35503:SF2">
    <property type="entry name" value="OS04G0455700 PROTEIN"/>
    <property type="match status" value="1"/>
</dbReference>
<organism evidence="1 2">
    <name type="scientific">Lactuca saligna</name>
    <name type="common">Willowleaf lettuce</name>
    <dbReference type="NCBI Taxonomy" id="75948"/>
    <lineage>
        <taxon>Eukaryota</taxon>
        <taxon>Viridiplantae</taxon>
        <taxon>Streptophyta</taxon>
        <taxon>Embryophyta</taxon>
        <taxon>Tracheophyta</taxon>
        <taxon>Spermatophyta</taxon>
        <taxon>Magnoliopsida</taxon>
        <taxon>eudicotyledons</taxon>
        <taxon>Gunneridae</taxon>
        <taxon>Pentapetalae</taxon>
        <taxon>asterids</taxon>
        <taxon>campanulids</taxon>
        <taxon>Asterales</taxon>
        <taxon>Asteraceae</taxon>
        <taxon>Cichorioideae</taxon>
        <taxon>Cichorieae</taxon>
        <taxon>Lactucinae</taxon>
        <taxon>Lactuca</taxon>
    </lineage>
</organism>
<gene>
    <name evidence="1" type="ORF">LSALG_LOCUS24077</name>
</gene>
<accession>A0AA35Z294</accession>
<keyword evidence="2" id="KW-1185">Reference proteome</keyword>
<proteinExistence type="predicted"/>
<sequence length="193" mass="22094">MDALKSLHCELMIMKAKNIQVTNSNGYLFVRCYLDAGNNKRVRLDSREVSQYGEFSSNESFSLDCIGTKQSTDMIIHGTIVLELRWRNNTASMFRGSQLLGRTEVSWRNAFESPNMEMERWVMMKSKKKDVKMPSVRIAMKIETPFGCAEDLIEIRKRKNKWDERCACCHGDCCNSTCLDGEFFAIGAALDAF</sequence>
<dbReference type="EMBL" id="OX465081">
    <property type="protein sequence ID" value="CAI9284556.1"/>
    <property type="molecule type" value="Genomic_DNA"/>
</dbReference>
<dbReference type="Proteomes" id="UP001177003">
    <property type="component" value="Chromosome 5"/>
</dbReference>
<reference evidence="1" key="1">
    <citation type="submission" date="2023-04" db="EMBL/GenBank/DDBJ databases">
        <authorList>
            <person name="Vijverberg K."/>
            <person name="Xiong W."/>
            <person name="Schranz E."/>
        </authorList>
    </citation>
    <scope>NUCLEOTIDE SEQUENCE</scope>
</reference>
<evidence type="ECO:0000313" key="2">
    <source>
        <dbReference type="Proteomes" id="UP001177003"/>
    </source>
</evidence>
<dbReference type="AlphaFoldDB" id="A0AA35Z294"/>
<dbReference type="PANTHER" id="PTHR35503">
    <property type="entry name" value="OSJNBA0006M15.15 PROTEIN"/>
    <property type="match status" value="1"/>
</dbReference>